<dbReference type="Pfam" id="PF00385">
    <property type="entry name" value="Chromo"/>
    <property type="match status" value="1"/>
</dbReference>
<feature type="domain" description="Chromo" evidence="2">
    <location>
        <begin position="10"/>
        <end position="80"/>
    </location>
</feature>
<evidence type="ECO:0000259" key="2">
    <source>
        <dbReference type="PROSITE" id="PS50013"/>
    </source>
</evidence>
<feature type="region of interest" description="Disordered" evidence="1">
    <location>
        <begin position="277"/>
        <end position="362"/>
    </location>
</feature>
<feature type="region of interest" description="Disordered" evidence="1">
    <location>
        <begin position="49"/>
        <end position="260"/>
    </location>
</feature>
<dbReference type="InParanoid" id="A0A409YKS7"/>
<sequence>MSDGNESEEYEVESIIEAKVDKEGPSRKRKKPKLVWSYRVRWKGYKPEEDTWEPAESFQDSPDILNGFWSRVSTNGRDKDDLRLFRYGEVVFPSGPPGRKKSSTSLKAGPSEPNKNIHKPESPQSSQATKRRRSPDLEIVEPTPAKKAREASVEIVSPPRTQNKRKAPITPQPSTSNATSTRPRSQRRKVEKPPSPEIIPPSDGELDEDTLSKPFFSATKPTASIPNSSKQQNITPTSTISKRVALPELPAKPRSSITRSRVEGIVEPDLAVPDGALSAKIKATRQSQQSNEASKEPTKRMKAGPGRSSSGFIAKPSTLLTSDKGTLKSVRRRNTRRNVEDPQTDQPEVTVMKDEAPAPVVPPSGEELLQVAGLCKDDAENLEDFDEDMEDVQAVAAAVVPAEEPRTPDIPSSTPLSTRVQRASEQLFPSSRHSEPDVDANLLKTSTIFGPLGLGLSSPQTPQPSSHLVALSLDSSLSIPITIHDASNSVFQNSESTFNRIATPGKFYNTSAGGKLLATVRANGACARVELAEDAADEDKKHYSLFSSRLHEGDLFVAFTGLRSWVFCSSSNTLASQRLNIPSHLLNESKKILMSNIEVVNYNGYADAAADADGRRWLQYVALFQSVNP</sequence>
<dbReference type="EMBL" id="NHTK01001044">
    <property type="protein sequence ID" value="PPR03632.1"/>
    <property type="molecule type" value="Genomic_DNA"/>
</dbReference>
<reference evidence="3 4" key="1">
    <citation type="journal article" date="2018" name="Evol. Lett.">
        <title>Horizontal gene cluster transfer increased hallucinogenic mushroom diversity.</title>
        <authorList>
            <person name="Reynolds H.T."/>
            <person name="Vijayakumar V."/>
            <person name="Gluck-Thaler E."/>
            <person name="Korotkin H.B."/>
            <person name="Matheny P.B."/>
            <person name="Slot J.C."/>
        </authorList>
    </citation>
    <scope>NUCLEOTIDE SEQUENCE [LARGE SCALE GENOMIC DNA]</scope>
    <source>
        <strain evidence="3 4">2629</strain>
    </source>
</reference>
<dbReference type="PROSITE" id="PS50013">
    <property type="entry name" value="CHROMO_2"/>
    <property type="match status" value="1"/>
</dbReference>
<dbReference type="InterPro" id="IPR016197">
    <property type="entry name" value="Chromo-like_dom_sf"/>
</dbReference>
<dbReference type="OrthoDB" id="2447764at2759"/>
<dbReference type="STRING" id="181874.A0A409YKS7"/>
<protein>
    <recommendedName>
        <fullName evidence="2">Chromo domain-containing protein</fullName>
    </recommendedName>
</protein>
<dbReference type="GO" id="GO:0006338">
    <property type="term" value="P:chromatin remodeling"/>
    <property type="evidence" value="ECO:0007669"/>
    <property type="project" value="UniProtKB-ARBA"/>
</dbReference>
<evidence type="ECO:0000256" key="1">
    <source>
        <dbReference type="SAM" id="MobiDB-lite"/>
    </source>
</evidence>
<evidence type="ECO:0000313" key="4">
    <source>
        <dbReference type="Proteomes" id="UP000284842"/>
    </source>
</evidence>
<dbReference type="InterPro" id="IPR000953">
    <property type="entry name" value="Chromo/chromo_shadow_dom"/>
</dbReference>
<evidence type="ECO:0000313" key="3">
    <source>
        <dbReference type="EMBL" id="PPR03632.1"/>
    </source>
</evidence>
<dbReference type="CDD" id="cd18968">
    <property type="entry name" value="chromodomain"/>
    <property type="match status" value="1"/>
</dbReference>
<gene>
    <name evidence="3" type="ORF">CVT24_007748</name>
</gene>
<proteinExistence type="predicted"/>
<dbReference type="Proteomes" id="UP000284842">
    <property type="component" value="Unassembled WGS sequence"/>
</dbReference>
<feature type="compositionally biased region" description="Polar residues" evidence="1">
    <location>
        <begin position="219"/>
        <end position="241"/>
    </location>
</feature>
<feature type="compositionally biased region" description="Basic and acidic residues" evidence="1">
    <location>
        <begin position="76"/>
        <end position="86"/>
    </location>
</feature>
<name>A0A409YKS7_9AGAR</name>
<dbReference type="SUPFAM" id="SSF54160">
    <property type="entry name" value="Chromo domain-like"/>
    <property type="match status" value="1"/>
</dbReference>
<dbReference type="InterPro" id="IPR023780">
    <property type="entry name" value="Chromo_domain"/>
</dbReference>
<dbReference type="AlphaFoldDB" id="A0A409YKS7"/>
<dbReference type="Gene3D" id="2.40.50.40">
    <property type="match status" value="1"/>
</dbReference>
<keyword evidence="4" id="KW-1185">Reference proteome</keyword>
<organism evidence="3 4">
    <name type="scientific">Panaeolus cyanescens</name>
    <dbReference type="NCBI Taxonomy" id="181874"/>
    <lineage>
        <taxon>Eukaryota</taxon>
        <taxon>Fungi</taxon>
        <taxon>Dikarya</taxon>
        <taxon>Basidiomycota</taxon>
        <taxon>Agaricomycotina</taxon>
        <taxon>Agaricomycetes</taxon>
        <taxon>Agaricomycetidae</taxon>
        <taxon>Agaricales</taxon>
        <taxon>Agaricineae</taxon>
        <taxon>Galeropsidaceae</taxon>
        <taxon>Panaeolus</taxon>
    </lineage>
</organism>
<accession>A0A409YKS7</accession>
<feature type="compositionally biased region" description="Polar residues" evidence="1">
    <location>
        <begin position="172"/>
        <end position="183"/>
    </location>
</feature>
<comment type="caution">
    <text evidence="3">The sequence shown here is derived from an EMBL/GenBank/DDBJ whole genome shotgun (WGS) entry which is preliminary data.</text>
</comment>
<dbReference type="SMART" id="SM00298">
    <property type="entry name" value="CHROMO"/>
    <property type="match status" value="1"/>
</dbReference>